<dbReference type="AlphaFoldDB" id="X0WVM0"/>
<evidence type="ECO:0000313" key="1">
    <source>
        <dbReference type="EMBL" id="GAG16816.1"/>
    </source>
</evidence>
<feature type="non-terminal residue" evidence="1">
    <location>
        <position position="89"/>
    </location>
</feature>
<name>X0WVM0_9ZZZZ</name>
<gene>
    <name evidence="1" type="ORF">S01H1_50644</name>
</gene>
<reference evidence="1" key="1">
    <citation type="journal article" date="2014" name="Front. Microbiol.">
        <title>High frequency of phylogenetically diverse reductive dehalogenase-homologous genes in deep subseafloor sedimentary metagenomes.</title>
        <authorList>
            <person name="Kawai M."/>
            <person name="Futagami T."/>
            <person name="Toyoda A."/>
            <person name="Takaki Y."/>
            <person name="Nishi S."/>
            <person name="Hori S."/>
            <person name="Arai W."/>
            <person name="Tsubouchi T."/>
            <person name="Morono Y."/>
            <person name="Uchiyama I."/>
            <person name="Ito T."/>
            <person name="Fujiyama A."/>
            <person name="Inagaki F."/>
            <person name="Takami H."/>
        </authorList>
    </citation>
    <scope>NUCLEOTIDE SEQUENCE</scope>
    <source>
        <strain evidence="1">Expedition CK06-06</strain>
    </source>
</reference>
<proteinExistence type="predicted"/>
<dbReference type="Pfam" id="PF04883">
    <property type="entry name" value="HK97-gp10_like"/>
    <property type="match status" value="1"/>
</dbReference>
<dbReference type="InterPro" id="IPR010064">
    <property type="entry name" value="HK97-gp10_tail"/>
</dbReference>
<comment type="caution">
    <text evidence="1">The sequence shown here is derived from an EMBL/GenBank/DDBJ whole genome shotgun (WGS) entry which is preliminary data.</text>
</comment>
<protein>
    <submittedName>
        <fullName evidence="1">Uncharacterized protein</fullName>
    </submittedName>
</protein>
<accession>X0WVM0</accession>
<organism evidence="1">
    <name type="scientific">marine sediment metagenome</name>
    <dbReference type="NCBI Taxonomy" id="412755"/>
    <lineage>
        <taxon>unclassified sequences</taxon>
        <taxon>metagenomes</taxon>
        <taxon>ecological metagenomes</taxon>
    </lineage>
</organism>
<dbReference type="EMBL" id="BARS01032640">
    <property type="protein sequence ID" value="GAG16816.1"/>
    <property type="molecule type" value="Genomic_DNA"/>
</dbReference>
<sequence length="89" mass="10232">MARRNLPLDVRMEVPPHLVKFLKNPTPAMKNARDRADKRALFFIRDKIKEEAPKGKTGDLRESIKVDLKKKTVFSKGVYARAIELGHYA</sequence>